<keyword evidence="2" id="KW-1185">Reference proteome</keyword>
<proteinExistence type="predicted"/>
<name>A0ABR2BWR3_9ROSI</name>
<evidence type="ECO:0000313" key="1">
    <source>
        <dbReference type="EMBL" id="KAK8511562.1"/>
    </source>
</evidence>
<dbReference type="InterPro" id="IPR035979">
    <property type="entry name" value="RBD_domain_sf"/>
</dbReference>
<reference evidence="1 2" key="1">
    <citation type="journal article" date="2024" name="G3 (Bethesda)">
        <title>Genome assembly of Hibiscus sabdariffa L. provides insights into metabolisms of medicinal natural products.</title>
        <authorList>
            <person name="Kim T."/>
        </authorList>
    </citation>
    <scope>NUCLEOTIDE SEQUENCE [LARGE SCALE GENOMIC DNA]</scope>
    <source>
        <strain evidence="1">TK-2024</strain>
        <tissue evidence="1">Old leaves</tissue>
    </source>
</reference>
<dbReference type="SUPFAM" id="SSF54928">
    <property type="entry name" value="RNA-binding domain, RBD"/>
    <property type="match status" value="1"/>
</dbReference>
<evidence type="ECO:0008006" key="3">
    <source>
        <dbReference type="Google" id="ProtNLM"/>
    </source>
</evidence>
<dbReference type="Proteomes" id="UP001472677">
    <property type="component" value="Unassembled WGS sequence"/>
</dbReference>
<accession>A0ABR2BWR3</accession>
<sequence length="300" mass="33146">MGTSQASTRTISLFVRNIPPALHWSGLRQVFGRHGDITDQFIAGKLDRAGKSLGSKVWGRGRSAYWRKVNPTKSRKSTVRKNITVPSSPKVPANTASNSCGNSLDSLKNPRLKRILDSSSGLVESTASIKETHINCHEEDEVAKAICLERDPSIEVLSWNNERRNLGEEDLAGIANSAELSKHFNLGAVSPPRDCNATTANSLGRAVEDLNHMGFHNSQLLQISQSENDDQDISNEQIQDGPPNWVEQVDILNNSVIANPPSVESTLHPFHPWTSLNFPLEHHPKTKNDMVPLQRFKANI</sequence>
<protein>
    <recommendedName>
        <fullName evidence="3">RRM domain-containing protein</fullName>
    </recommendedName>
</protein>
<comment type="caution">
    <text evidence="1">The sequence shown here is derived from an EMBL/GenBank/DDBJ whole genome shotgun (WGS) entry which is preliminary data.</text>
</comment>
<dbReference type="EMBL" id="JBBPBM010000078">
    <property type="protein sequence ID" value="KAK8511562.1"/>
    <property type="molecule type" value="Genomic_DNA"/>
</dbReference>
<evidence type="ECO:0000313" key="2">
    <source>
        <dbReference type="Proteomes" id="UP001472677"/>
    </source>
</evidence>
<organism evidence="1 2">
    <name type="scientific">Hibiscus sabdariffa</name>
    <name type="common">roselle</name>
    <dbReference type="NCBI Taxonomy" id="183260"/>
    <lineage>
        <taxon>Eukaryota</taxon>
        <taxon>Viridiplantae</taxon>
        <taxon>Streptophyta</taxon>
        <taxon>Embryophyta</taxon>
        <taxon>Tracheophyta</taxon>
        <taxon>Spermatophyta</taxon>
        <taxon>Magnoliopsida</taxon>
        <taxon>eudicotyledons</taxon>
        <taxon>Gunneridae</taxon>
        <taxon>Pentapetalae</taxon>
        <taxon>rosids</taxon>
        <taxon>malvids</taxon>
        <taxon>Malvales</taxon>
        <taxon>Malvaceae</taxon>
        <taxon>Malvoideae</taxon>
        <taxon>Hibiscus</taxon>
    </lineage>
</organism>
<gene>
    <name evidence="1" type="ORF">V6N12_038164</name>
</gene>